<gene>
    <name evidence="3" type="ORF">CLO192961_LOCUS252239</name>
</gene>
<feature type="domain" description="BZIP" evidence="2">
    <location>
        <begin position="65"/>
        <end position="79"/>
    </location>
</feature>
<feature type="compositionally biased region" description="Basic and acidic residues" evidence="1">
    <location>
        <begin position="163"/>
        <end position="177"/>
    </location>
</feature>
<comment type="caution">
    <text evidence="3">The sequence shown here is derived from an EMBL/GenBank/DDBJ whole genome shotgun (WGS) entry which is preliminary data.</text>
</comment>
<feature type="region of interest" description="Disordered" evidence="1">
    <location>
        <begin position="1"/>
        <end position="107"/>
    </location>
</feature>
<feature type="compositionally biased region" description="Basic residues" evidence="1">
    <location>
        <begin position="71"/>
        <end position="82"/>
    </location>
</feature>
<dbReference type="PROSITE" id="PS00036">
    <property type="entry name" value="BZIP_BASIC"/>
    <property type="match status" value="1"/>
</dbReference>
<evidence type="ECO:0000313" key="4">
    <source>
        <dbReference type="Proteomes" id="UP000766486"/>
    </source>
</evidence>
<dbReference type="Proteomes" id="UP000766486">
    <property type="component" value="Unassembled WGS sequence"/>
</dbReference>
<evidence type="ECO:0000259" key="2">
    <source>
        <dbReference type="PROSITE" id="PS00036"/>
    </source>
</evidence>
<name>A0ABY6UEZ0_BIOOC</name>
<feature type="compositionally biased region" description="Polar residues" evidence="1">
    <location>
        <begin position="16"/>
        <end position="28"/>
    </location>
</feature>
<feature type="region of interest" description="Disordered" evidence="1">
    <location>
        <begin position="141"/>
        <end position="177"/>
    </location>
</feature>
<evidence type="ECO:0000256" key="1">
    <source>
        <dbReference type="SAM" id="MobiDB-lite"/>
    </source>
</evidence>
<proteinExistence type="predicted"/>
<dbReference type="EMBL" id="CABFNS010000798">
    <property type="protein sequence ID" value="VUC29186.1"/>
    <property type="molecule type" value="Genomic_DNA"/>
</dbReference>
<dbReference type="SUPFAM" id="SSF57959">
    <property type="entry name" value="Leucine zipper domain"/>
    <property type="match status" value="1"/>
</dbReference>
<organism evidence="3 4">
    <name type="scientific">Bionectria ochroleuca</name>
    <name type="common">Gliocladium roseum</name>
    <dbReference type="NCBI Taxonomy" id="29856"/>
    <lineage>
        <taxon>Eukaryota</taxon>
        <taxon>Fungi</taxon>
        <taxon>Dikarya</taxon>
        <taxon>Ascomycota</taxon>
        <taxon>Pezizomycotina</taxon>
        <taxon>Sordariomycetes</taxon>
        <taxon>Hypocreomycetidae</taxon>
        <taxon>Hypocreales</taxon>
        <taxon>Bionectriaceae</taxon>
        <taxon>Clonostachys</taxon>
    </lineage>
</organism>
<feature type="compositionally biased region" description="Basic and acidic residues" evidence="1">
    <location>
        <begin position="50"/>
        <end position="70"/>
    </location>
</feature>
<keyword evidence="4" id="KW-1185">Reference proteome</keyword>
<accession>A0ABY6UEZ0</accession>
<protein>
    <recommendedName>
        <fullName evidence="2">BZIP domain-containing protein</fullName>
    </recommendedName>
</protein>
<dbReference type="InterPro" id="IPR004827">
    <property type="entry name" value="bZIP"/>
</dbReference>
<dbReference type="InterPro" id="IPR046347">
    <property type="entry name" value="bZIP_sf"/>
</dbReference>
<evidence type="ECO:0000313" key="3">
    <source>
        <dbReference type="EMBL" id="VUC29186.1"/>
    </source>
</evidence>
<sequence length="177" mass="20590">MNTSSMADRDCISRYHPSTQHQKTSRLPQTLPRIRHLGLPSFDEFSSFQEPHHLDLGKKEKSQIRQEQNRHAQRASRQRRAARAMDLEGQLQRQDEEHEEGQREMNETINQLELELESAKAKSKLLEEMLERERKDRLEVEKQIGALTVPRHISPQPSCRSRSGSENRPSRESSDSG</sequence>
<reference evidence="3 4" key="1">
    <citation type="submission" date="2019-06" db="EMBL/GenBank/DDBJ databases">
        <authorList>
            <person name="Broberg M."/>
        </authorList>
    </citation>
    <scope>NUCLEOTIDE SEQUENCE [LARGE SCALE GENOMIC DNA]</scope>
</reference>
<feature type="compositionally biased region" description="Basic and acidic residues" evidence="1">
    <location>
        <begin position="93"/>
        <end position="106"/>
    </location>
</feature>